<dbReference type="GO" id="GO:0006396">
    <property type="term" value="P:RNA processing"/>
    <property type="evidence" value="ECO:0007669"/>
    <property type="project" value="InterPro"/>
</dbReference>
<protein>
    <submittedName>
        <fullName evidence="5">RNA methyltransferase</fullName>
    </submittedName>
</protein>
<evidence type="ECO:0000256" key="1">
    <source>
        <dbReference type="ARBA" id="ARBA00007228"/>
    </source>
</evidence>
<keyword evidence="6" id="KW-1185">Reference proteome</keyword>
<dbReference type="CDD" id="cd18109">
    <property type="entry name" value="SpoU-like_RNA-MTase"/>
    <property type="match status" value="1"/>
</dbReference>
<dbReference type="GO" id="GO:0005737">
    <property type="term" value="C:cytoplasm"/>
    <property type="evidence" value="ECO:0007669"/>
    <property type="project" value="UniProtKB-ARBA"/>
</dbReference>
<comment type="similarity">
    <text evidence="1">Belongs to the class IV-like SAM-binding methyltransferase superfamily. RNA methyltransferase TrmH family.</text>
</comment>
<dbReference type="GO" id="GO:0003723">
    <property type="term" value="F:RNA binding"/>
    <property type="evidence" value="ECO:0007669"/>
    <property type="project" value="InterPro"/>
</dbReference>
<dbReference type="GO" id="GO:0001522">
    <property type="term" value="P:pseudouridine synthesis"/>
    <property type="evidence" value="ECO:0007669"/>
    <property type="project" value="InterPro"/>
</dbReference>
<dbReference type="Gene3D" id="3.30.1330.30">
    <property type="match status" value="1"/>
</dbReference>
<accession>A0A5C7FEN3</accession>
<dbReference type="InterPro" id="IPR029026">
    <property type="entry name" value="tRNA_m1G_MTases_N"/>
</dbReference>
<keyword evidence="2 5" id="KW-0489">Methyltransferase</keyword>
<dbReference type="PANTHER" id="PTHR43191">
    <property type="entry name" value="RRNA METHYLTRANSFERASE 3"/>
    <property type="match status" value="1"/>
</dbReference>
<dbReference type="SUPFAM" id="SSF75217">
    <property type="entry name" value="alpha/beta knot"/>
    <property type="match status" value="1"/>
</dbReference>
<dbReference type="Gene3D" id="3.40.1280.10">
    <property type="match status" value="1"/>
</dbReference>
<dbReference type="InterPro" id="IPR029064">
    <property type="entry name" value="Ribosomal_eL30-like_sf"/>
</dbReference>
<feature type="domain" description="RNA 2-O ribose methyltransferase substrate binding" evidence="4">
    <location>
        <begin position="67"/>
        <end position="136"/>
    </location>
</feature>
<dbReference type="PROSITE" id="PS01129">
    <property type="entry name" value="PSI_RLU"/>
    <property type="match status" value="1"/>
</dbReference>
<proteinExistence type="inferred from homology"/>
<dbReference type="GO" id="GO:0009982">
    <property type="term" value="F:pseudouridine synthase activity"/>
    <property type="evidence" value="ECO:0007669"/>
    <property type="project" value="InterPro"/>
</dbReference>
<organism evidence="5 6">
    <name type="scientific">Neolewinella aurantiaca</name>
    <dbReference type="NCBI Taxonomy" id="2602767"/>
    <lineage>
        <taxon>Bacteria</taxon>
        <taxon>Pseudomonadati</taxon>
        <taxon>Bacteroidota</taxon>
        <taxon>Saprospiria</taxon>
        <taxon>Saprospirales</taxon>
        <taxon>Lewinellaceae</taxon>
        <taxon>Neolewinella</taxon>
    </lineage>
</organism>
<comment type="caution">
    <text evidence="5">The sequence shown here is derived from an EMBL/GenBank/DDBJ whole genome shotgun (WGS) entry which is preliminary data.</text>
</comment>
<dbReference type="InterPro" id="IPR053888">
    <property type="entry name" value="MRM3-like_sub_bind"/>
</dbReference>
<gene>
    <name evidence="5" type="ORF">FUA23_10350</name>
</gene>
<dbReference type="SMART" id="SM00967">
    <property type="entry name" value="SpoU_sub_bind"/>
    <property type="match status" value="1"/>
</dbReference>
<dbReference type="Proteomes" id="UP000321907">
    <property type="component" value="Unassembled WGS sequence"/>
</dbReference>
<dbReference type="OrthoDB" id="9785673at2"/>
<dbReference type="Pfam" id="PF00588">
    <property type="entry name" value="SpoU_methylase"/>
    <property type="match status" value="1"/>
</dbReference>
<dbReference type="PANTHER" id="PTHR43191:SF2">
    <property type="entry name" value="RRNA METHYLTRANSFERASE 3, MITOCHONDRIAL"/>
    <property type="match status" value="1"/>
</dbReference>
<evidence type="ECO:0000256" key="2">
    <source>
        <dbReference type="ARBA" id="ARBA00022603"/>
    </source>
</evidence>
<name>A0A5C7FEN3_9BACT</name>
<evidence type="ECO:0000259" key="4">
    <source>
        <dbReference type="SMART" id="SM00967"/>
    </source>
</evidence>
<dbReference type="InterPro" id="IPR051259">
    <property type="entry name" value="rRNA_Methyltransferase"/>
</dbReference>
<reference evidence="5 6" key="1">
    <citation type="submission" date="2019-08" db="EMBL/GenBank/DDBJ databases">
        <title>Lewinella sp. strain SSH13 Genome sequencing and assembly.</title>
        <authorList>
            <person name="Kim I."/>
        </authorList>
    </citation>
    <scope>NUCLEOTIDE SEQUENCE [LARGE SCALE GENOMIC DNA]</scope>
    <source>
        <strain evidence="5 6">SSH13</strain>
    </source>
</reference>
<dbReference type="GO" id="GO:0032259">
    <property type="term" value="P:methylation"/>
    <property type="evidence" value="ECO:0007669"/>
    <property type="project" value="UniProtKB-KW"/>
</dbReference>
<dbReference type="GO" id="GO:0008173">
    <property type="term" value="F:RNA methyltransferase activity"/>
    <property type="evidence" value="ECO:0007669"/>
    <property type="project" value="InterPro"/>
</dbReference>
<dbReference type="SUPFAM" id="SSF55315">
    <property type="entry name" value="L30e-like"/>
    <property type="match status" value="1"/>
</dbReference>
<evidence type="ECO:0000313" key="6">
    <source>
        <dbReference type="Proteomes" id="UP000321907"/>
    </source>
</evidence>
<dbReference type="EMBL" id="VOXD01000013">
    <property type="protein sequence ID" value="TXF89592.1"/>
    <property type="molecule type" value="Genomic_DNA"/>
</dbReference>
<sequence>MVFLTSSSSLSARYLVVLQDVRKATVPKRTSPAGQKNRASMPLSSGTIKFISSLRQRKFRQNYHKFTAEGGRIVGELLSQTRYKVDHVYALEEWLALQSEVPSVPLTIVTPKELGRISQLNTANQVLAVVDLPEQTPDLPDEMATGWSLYLDGVQSPSNLGALLRIADWFGFHHVIAGPGTADLYNSKSIQATMGSFLRIDFRKGVLTEVTTRFPELTVFGADLAGENIYRIDPPTSGLLVIGAEGPGVSQAARTQVQKWLTIPRAPGREAESLNAAVAAGILCGGLSVRN</sequence>
<evidence type="ECO:0000256" key="3">
    <source>
        <dbReference type="ARBA" id="ARBA00022679"/>
    </source>
</evidence>
<evidence type="ECO:0000313" key="5">
    <source>
        <dbReference type="EMBL" id="TXF89592.1"/>
    </source>
</evidence>
<dbReference type="InterPro" id="IPR013123">
    <property type="entry name" value="SpoU_subst-bd"/>
</dbReference>
<keyword evidence="3 5" id="KW-0808">Transferase</keyword>
<dbReference type="InterPro" id="IPR029028">
    <property type="entry name" value="Alpha/beta_knot_MTases"/>
</dbReference>
<dbReference type="AlphaFoldDB" id="A0A5C7FEN3"/>
<dbReference type="InterPro" id="IPR006224">
    <property type="entry name" value="PsdUridine_synth_RluA-like_CS"/>
</dbReference>
<dbReference type="InterPro" id="IPR001537">
    <property type="entry name" value="SpoU_MeTrfase"/>
</dbReference>
<dbReference type="Pfam" id="PF22435">
    <property type="entry name" value="MRM3-like_sub_bind"/>
    <property type="match status" value="1"/>
</dbReference>